<name>A0A844GZ73_9CHRO</name>
<dbReference type="Proteomes" id="UP000437131">
    <property type="component" value="Unassembled WGS sequence"/>
</dbReference>
<gene>
    <name evidence="2" type="ORF">GGC33_10970</name>
</gene>
<dbReference type="InterPro" id="IPR004360">
    <property type="entry name" value="Glyas_Fos-R_dOase_dom"/>
</dbReference>
<dbReference type="SUPFAM" id="SSF54593">
    <property type="entry name" value="Glyoxalase/Bleomycin resistance protein/Dihydroxybiphenyl dioxygenase"/>
    <property type="match status" value="1"/>
</dbReference>
<dbReference type="AlphaFoldDB" id="A0A844GZ73"/>
<dbReference type="Gene3D" id="3.10.180.10">
    <property type="entry name" value="2,3-Dihydroxybiphenyl 1,2-Dioxygenase, domain 1"/>
    <property type="match status" value="1"/>
</dbReference>
<dbReference type="RefSeq" id="WP_099436741.1">
    <property type="nucleotide sequence ID" value="NZ_WMIA01000012.1"/>
</dbReference>
<sequence length="142" mass="16869">MNKYLFHLAIPINDIDTAKKFYGDILGCDIGRENQHAVIFNFYGHQLVGHTTKETLVPPSSIYPRHFGIIFTEESHWSDLLNRCQEKYLQLYQQPKLRFKGEITEHQTFFLQDPFYNILEMKFYRHYEAIFGANDFLTIGDR</sequence>
<accession>A0A844GZ73</accession>
<proteinExistence type="predicted"/>
<reference evidence="2 3" key="1">
    <citation type="submission" date="2019-11" db="EMBL/GenBank/DDBJ databases">
        <title>Isolation of a new High Light Tolerant Cyanobacteria.</title>
        <authorList>
            <person name="Dobson Z."/>
            <person name="Vaughn N."/>
            <person name="Vaughn M."/>
            <person name="Fromme P."/>
            <person name="Mazor Y."/>
        </authorList>
    </citation>
    <scope>NUCLEOTIDE SEQUENCE [LARGE SCALE GENOMIC DNA]</scope>
    <source>
        <strain evidence="2 3">0216</strain>
    </source>
</reference>
<evidence type="ECO:0000313" key="3">
    <source>
        <dbReference type="Proteomes" id="UP000437131"/>
    </source>
</evidence>
<comment type="caution">
    <text evidence="2">The sequence shown here is derived from an EMBL/GenBank/DDBJ whole genome shotgun (WGS) entry which is preliminary data.</text>
</comment>
<dbReference type="PANTHER" id="PTHR39434:SF1">
    <property type="entry name" value="VOC DOMAIN-CONTAINING PROTEIN"/>
    <property type="match status" value="1"/>
</dbReference>
<organism evidence="2 3">
    <name type="scientific">Cyanobacterium aponinum 0216</name>
    <dbReference type="NCBI Taxonomy" id="2676140"/>
    <lineage>
        <taxon>Bacteria</taxon>
        <taxon>Bacillati</taxon>
        <taxon>Cyanobacteriota</taxon>
        <taxon>Cyanophyceae</taxon>
        <taxon>Oscillatoriophycideae</taxon>
        <taxon>Chroococcales</taxon>
        <taxon>Geminocystaceae</taxon>
        <taxon>Cyanobacterium</taxon>
    </lineage>
</organism>
<dbReference type="EMBL" id="WMIA01000012">
    <property type="protein sequence ID" value="MTF39445.1"/>
    <property type="molecule type" value="Genomic_DNA"/>
</dbReference>
<evidence type="ECO:0000259" key="1">
    <source>
        <dbReference type="Pfam" id="PF00903"/>
    </source>
</evidence>
<protein>
    <submittedName>
        <fullName evidence="2">Glyoxalase</fullName>
    </submittedName>
</protein>
<feature type="domain" description="Glyoxalase/fosfomycin resistance/dioxygenase" evidence="1">
    <location>
        <begin position="5"/>
        <end position="120"/>
    </location>
</feature>
<evidence type="ECO:0000313" key="2">
    <source>
        <dbReference type="EMBL" id="MTF39445.1"/>
    </source>
</evidence>
<dbReference type="InterPro" id="IPR029068">
    <property type="entry name" value="Glyas_Bleomycin-R_OHBP_Dase"/>
</dbReference>
<dbReference type="Pfam" id="PF00903">
    <property type="entry name" value="Glyoxalase"/>
    <property type="match status" value="1"/>
</dbReference>
<dbReference type="PANTHER" id="PTHR39434">
    <property type="match status" value="1"/>
</dbReference>